<comment type="caution">
    <text evidence="2">The sequence shown here is derived from an EMBL/GenBank/DDBJ whole genome shotgun (WGS) entry which is preliminary data.</text>
</comment>
<feature type="compositionally biased region" description="Basic and acidic residues" evidence="1">
    <location>
        <begin position="206"/>
        <end position="216"/>
    </location>
</feature>
<feature type="compositionally biased region" description="Basic residues" evidence="1">
    <location>
        <begin position="151"/>
        <end position="163"/>
    </location>
</feature>
<sequence length="773" mass="85269">MKTPSAKMDKSGDVRRGSRKPQPHSSANLISGFNGGLVDFEKSKKEKIRRLSSVNGIQHSKTETDSFCCCDLSSDNRENQCPSHSQHSSLITKSTTKRFKIPTKISDECNGVDHASVPRKLRSAMKKRCQEAITSHSPDSKKPKGSLGGVKSHRKEGPKKPKLNLKQGGSDGCKEASVSRAITKDEEEVVETLYALAGMFPVDDSMEVRSSSRPETAEGPATLPEVQKEDTSSVQAAEIVPSSTVDEPSNKACKLDSLDEPPIREQPDLTENKKLHFEPDSTISEMKINTGIPFFKNETDNENAYCIHGEFRSLSEPSLETGLKQPKLHLFERTPEMAFGVTDIESQIAQRNMTREPRKNGLALWPGLSSTVLLAPQNLSSSQTQSVANTIPTWLDAANYGPQTCSPEAGSSTEKERSSTRRSTTHIYISRLIHNLQMHDNKDCILQQPLWLKPHDGLKQTVLLRNAVNGNVAGSNSGSTATDRNSYEARSGIIPQQNMLQQELQTASAPGRNTSKGQSFDFLSLSTGGFGIDANNNSSEARNAMESMSQLQVPHLPLHQQHQSFMPLSISPVDYSSTCTDHISTATATHQVQLQLPQYLSNPFCGSPYTSHSGVKKQQQRLWAAQYRPHGTSPVMTQLSSQQNGKAESSTPMPCAQTAISPHPTLDAFGPKYYSVSQYQQPKTACTSSLTPTRVRTDYHFSSVYEESSGGFSAERPLPLQLLRNWHEDVRRKSVSLSRSARKLLQSSNCLCVFLLLFQIQLYSLFPTKQNTE</sequence>
<name>A0ABR2C118_9ROSI</name>
<evidence type="ECO:0000313" key="2">
    <source>
        <dbReference type="EMBL" id="KAK8512560.1"/>
    </source>
</evidence>
<reference evidence="2 3" key="1">
    <citation type="journal article" date="2024" name="G3 (Bethesda)">
        <title>Genome assembly of Hibiscus sabdariffa L. provides insights into metabolisms of medicinal natural products.</title>
        <authorList>
            <person name="Kim T."/>
        </authorList>
    </citation>
    <scope>NUCLEOTIDE SEQUENCE [LARGE SCALE GENOMIC DNA]</scope>
    <source>
        <strain evidence="2">TK-2024</strain>
        <tissue evidence="2">Old leaves</tissue>
    </source>
</reference>
<feature type="region of interest" description="Disordered" evidence="1">
    <location>
        <begin position="402"/>
        <end position="423"/>
    </location>
</feature>
<accession>A0ABR2C118</accession>
<protein>
    <submittedName>
        <fullName evidence="2">Uncharacterized protein</fullName>
    </submittedName>
</protein>
<feature type="region of interest" description="Disordered" evidence="1">
    <location>
        <begin position="1"/>
        <end position="33"/>
    </location>
</feature>
<gene>
    <name evidence="2" type="ORF">V6N12_075135</name>
</gene>
<dbReference type="InterPro" id="IPR040305">
    <property type="entry name" value="At1g75730-like"/>
</dbReference>
<dbReference type="Proteomes" id="UP001472677">
    <property type="component" value="Unassembled WGS sequence"/>
</dbReference>
<organism evidence="2 3">
    <name type="scientific">Hibiscus sabdariffa</name>
    <name type="common">roselle</name>
    <dbReference type="NCBI Taxonomy" id="183260"/>
    <lineage>
        <taxon>Eukaryota</taxon>
        <taxon>Viridiplantae</taxon>
        <taxon>Streptophyta</taxon>
        <taxon>Embryophyta</taxon>
        <taxon>Tracheophyta</taxon>
        <taxon>Spermatophyta</taxon>
        <taxon>Magnoliopsida</taxon>
        <taxon>eudicotyledons</taxon>
        <taxon>Gunneridae</taxon>
        <taxon>Pentapetalae</taxon>
        <taxon>rosids</taxon>
        <taxon>malvids</taxon>
        <taxon>Malvales</taxon>
        <taxon>Malvaceae</taxon>
        <taxon>Malvoideae</taxon>
        <taxon>Hibiscus</taxon>
    </lineage>
</organism>
<evidence type="ECO:0000313" key="3">
    <source>
        <dbReference type="Proteomes" id="UP001472677"/>
    </source>
</evidence>
<feature type="compositionally biased region" description="Basic and acidic residues" evidence="1">
    <location>
        <begin position="7"/>
        <end position="16"/>
    </location>
</feature>
<evidence type="ECO:0000256" key="1">
    <source>
        <dbReference type="SAM" id="MobiDB-lite"/>
    </source>
</evidence>
<dbReference type="PANTHER" id="PTHR34792:SF1">
    <property type="entry name" value="OS02G0121500 PROTEIN"/>
    <property type="match status" value="1"/>
</dbReference>
<feature type="compositionally biased region" description="Basic and acidic residues" evidence="1">
    <location>
        <begin position="253"/>
        <end position="270"/>
    </location>
</feature>
<dbReference type="EMBL" id="JBBPBM010000072">
    <property type="protein sequence ID" value="KAK8512560.1"/>
    <property type="molecule type" value="Genomic_DNA"/>
</dbReference>
<keyword evidence="3" id="KW-1185">Reference proteome</keyword>
<feature type="region of interest" description="Disordered" evidence="1">
    <location>
        <begin position="206"/>
        <end position="270"/>
    </location>
</feature>
<feature type="region of interest" description="Disordered" evidence="1">
    <location>
        <begin position="121"/>
        <end position="179"/>
    </location>
</feature>
<proteinExistence type="predicted"/>
<dbReference type="PANTHER" id="PTHR34792">
    <property type="entry name" value="OS02G0121500 PROTEIN"/>
    <property type="match status" value="1"/>
</dbReference>